<sequence length="356" mass="38498">MIRGAPSGSVVRLPSFVNNFGSNVQKLPETILSVNSVNRLLSDFNAVNEDWSKISNHSKSKDTWDHIKNELTSLLNKNECEKIIKTAGLAGLQAFAITTIRAASSKYIDSYYPEQNEREKIKSMIDFCALGAGAVILICNVPSLTVAGLAQFTVTGISVLASVAIGNGVGDKIPTYMPGLPSNIYNSIKNFLVTSPKISEETTQINNNPRPFITGAHQHGCQGYLWVGTCLGCYSTPASVAFIHENDSNAHTCLCVECAEKYPKSECPQCRQECVDAYNIVSSDQRRECCGQCIYVGVCGVCRGTAPTNDKPHKTASCFGKMTGDDEAVLSLCVEHLCTSGYPIRGCFFTGGECEL</sequence>
<organism evidence="1 2">
    <name type="scientific">Acrasis kona</name>
    <dbReference type="NCBI Taxonomy" id="1008807"/>
    <lineage>
        <taxon>Eukaryota</taxon>
        <taxon>Discoba</taxon>
        <taxon>Heterolobosea</taxon>
        <taxon>Tetramitia</taxon>
        <taxon>Eutetramitia</taxon>
        <taxon>Acrasidae</taxon>
        <taxon>Acrasis</taxon>
    </lineage>
</organism>
<evidence type="ECO:0000313" key="1">
    <source>
        <dbReference type="EMBL" id="KAL0483545.1"/>
    </source>
</evidence>
<dbReference type="Gene3D" id="3.30.40.10">
    <property type="entry name" value="Zinc/RING finger domain, C3HC4 (zinc finger)"/>
    <property type="match status" value="1"/>
</dbReference>
<proteinExistence type="predicted"/>
<protein>
    <submittedName>
        <fullName evidence="1">Isoleucine tRS</fullName>
    </submittedName>
</protein>
<dbReference type="Proteomes" id="UP001431209">
    <property type="component" value="Unassembled WGS sequence"/>
</dbReference>
<dbReference type="EMBL" id="JAOPGA020000966">
    <property type="protein sequence ID" value="KAL0483545.1"/>
    <property type="molecule type" value="Genomic_DNA"/>
</dbReference>
<name>A0AAW2Z273_9EUKA</name>
<evidence type="ECO:0000313" key="2">
    <source>
        <dbReference type="Proteomes" id="UP001431209"/>
    </source>
</evidence>
<reference evidence="1 2" key="1">
    <citation type="submission" date="2024-03" db="EMBL/GenBank/DDBJ databases">
        <title>The Acrasis kona genome and developmental transcriptomes reveal deep origins of eukaryotic multicellular pathways.</title>
        <authorList>
            <person name="Sheikh S."/>
            <person name="Fu C.-J."/>
            <person name="Brown M.W."/>
            <person name="Baldauf S.L."/>
        </authorList>
    </citation>
    <scope>NUCLEOTIDE SEQUENCE [LARGE SCALE GENOMIC DNA]</scope>
    <source>
        <strain evidence="1 2">ATCC MYA-3509</strain>
    </source>
</reference>
<comment type="caution">
    <text evidence="1">The sequence shown here is derived from an EMBL/GenBank/DDBJ whole genome shotgun (WGS) entry which is preliminary data.</text>
</comment>
<gene>
    <name evidence="1" type="ORF">AKO1_014550</name>
</gene>
<keyword evidence="2" id="KW-1185">Reference proteome</keyword>
<accession>A0AAW2Z273</accession>
<dbReference type="InterPro" id="IPR013083">
    <property type="entry name" value="Znf_RING/FYVE/PHD"/>
</dbReference>
<dbReference type="AlphaFoldDB" id="A0AAW2Z273"/>